<dbReference type="SUPFAM" id="SSF53927">
    <property type="entry name" value="Cytidine deaminase-like"/>
    <property type="match status" value="1"/>
</dbReference>
<feature type="binding site" evidence="14">
    <location>
        <position position="122"/>
    </location>
    <ligand>
        <name>Zn(2+)</name>
        <dbReference type="ChEBI" id="CHEBI:29105"/>
        <note>catalytic</note>
    </ligand>
</feature>
<dbReference type="InterPro" id="IPR002125">
    <property type="entry name" value="CMP_dCMP_dom"/>
</dbReference>
<dbReference type="InterPro" id="IPR016192">
    <property type="entry name" value="APOBEC/CMP_deaminase_Zn-bd"/>
</dbReference>
<dbReference type="FunFam" id="3.40.140.10:FF:000008">
    <property type="entry name" value="Cytidine deaminase"/>
    <property type="match status" value="1"/>
</dbReference>
<evidence type="ECO:0000256" key="4">
    <source>
        <dbReference type="ARBA" id="ARBA00012783"/>
    </source>
</evidence>
<evidence type="ECO:0000256" key="6">
    <source>
        <dbReference type="ARBA" id="ARBA00022723"/>
    </source>
</evidence>
<evidence type="ECO:0000256" key="5">
    <source>
        <dbReference type="ARBA" id="ARBA00018266"/>
    </source>
</evidence>
<dbReference type="GO" id="GO:0042802">
    <property type="term" value="F:identical protein binding"/>
    <property type="evidence" value="ECO:0007669"/>
    <property type="project" value="UniProtKB-ARBA"/>
</dbReference>
<evidence type="ECO:0000256" key="3">
    <source>
        <dbReference type="ARBA" id="ARBA00006576"/>
    </source>
</evidence>
<dbReference type="GO" id="GO:0072527">
    <property type="term" value="P:pyrimidine-containing compound metabolic process"/>
    <property type="evidence" value="ECO:0007669"/>
    <property type="project" value="UniProtKB-ARBA"/>
</dbReference>
<evidence type="ECO:0000313" key="17">
    <source>
        <dbReference type="EMBL" id="RIJ29664.1"/>
    </source>
</evidence>
<dbReference type="OrthoDB" id="9795347at2"/>
<dbReference type="NCBIfam" id="NF004064">
    <property type="entry name" value="PRK05578.1"/>
    <property type="match status" value="1"/>
</dbReference>
<dbReference type="NCBIfam" id="TIGR01354">
    <property type="entry name" value="cyt_deam_tetra"/>
    <property type="match status" value="1"/>
</dbReference>
<dbReference type="PROSITE" id="PS51747">
    <property type="entry name" value="CYT_DCMP_DEAMINASES_2"/>
    <property type="match status" value="1"/>
</dbReference>
<dbReference type="InterPro" id="IPR006262">
    <property type="entry name" value="Cyt_deam_tetra"/>
</dbReference>
<dbReference type="PROSITE" id="PS00903">
    <property type="entry name" value="CYT_DCMP_DEAMINASES_1"/>
    <property type="match status" value="1"/>
</dbReference>
<evidence type="ECO:0000256" key="9">
    <source>
        <dbReference type="ARBA" id="ARBA00032005"/>
    </source>
</evidence>
<evidence type="ECO:0000256" key="7">
    <source>
        <dbReference type="ARBA" id="ARBA00022801"/>
    </source>
</evidence>
<evidence type="ECO:0000256" key="1">
    <source>
        <dbReference type="ARBA" id="ARBA00001947"/>
    </source>
</evidence>
<keyword evidence="18" id="KW-1185">Reference proteome</keyword>
<gene>
    <name evidence="17" type="ORF">D1223_09305</name>
</gene>
<dbReference type="PANTHER" id="PTHR11644:SF2">
    <property type="entry name" value="CYTIDINE DEAMINASE"/>
    <property type="match status" value="1"/>
</dbReference>
<feature type="domain" description="CMP/dCMP-type deaminase" evidence="16">
    <location>
        <begin position="38"/>
        <end position="164"/>
    </location>
</feature>
<dbReference type="GO" id="GO:0004126">
    <property type="term" value="F:cytidine deaminase activity"/>
    <property type="evidence" value="ECO:0007669"/>
    <property type="project" value="UniProtKB-UniRule"/>
</dbReference>
<feature type="binding site" evidence="13">
    <location>
        <begin position="78"/>
        <end position="84"/>
    </location>
    <ligand>
        <name>substrate</name>
    </ligand>
</feature>
<proteinExistence type="inferred from homology"/>
<dbReference type="Pfam" id="PF00383">
    <property type="entry name" value="dCMP_cyt_deam_1"/>
    <property type="match status" value="1"/>
</dbReference>
<evidence type="ECO:0000256" key="12">
    <source>
        <dbReference type="PIRSR" id="PIRSR606262-1"/>
    </source>
</evidence>
<protein>
    <recommendedName>
        <fullName evidence="5 15">Cytidine deaminase</fullName>
        <ecNumber evidence="4 15">3.5.4.5</ecNumber>
    </recommendedName>
    <alternativeName>
        <fullName evidence="9 15">Cytidine aminohydrolase</fullName>
    </alternativeName>
</protein>
<comment type="similarity">
    <text evidence="3 15">Belongs to the cytidine and deoxycytidylate deaminase family.</text>
</comment>
<evidence type="ECO:0000313" key="18">
    <source>
        <dbReference type="Proteomes" id="UP000266385"/>
    </source>
</evidence>
<comment type="cofactor">
    <cofactor evidence="1 14 15">
        <name>Zn(2+)</name>
        <dbReference type="ChEBI" id="CHEBI:29105"/>
    </cofactor>
</comment>
<evidence type="ECO:0000256" key="8">
    <source>
        <dbReference type="ARBA" id="ARBA00022833"/>
    </source>
</evidence>
<accession>A0A399RGS3</accession>
<dbReference type="EMBL" id="QWFX01000010">
    <property type="protein sequence ID" value="RIJ29664.1"/>
    <property type="molecule type" value="Genomic_DNA"/>
</dbReference>
<dbReference type="Gene3D" id="3.40.140.10">
    <property type="entry name" value="Cytidine Deaminase, domain 2"/>
    <property type="match status" value="1"/>
</dbReference>
<dbReference type="PANTHER" id="PTHR11644">
    <property type="entry name" value="CYTIDINE DEAMINASE"/>
    <property type="match status" value="1"/>
</dbReference>
<keyword evidence="8 14" id="KW-0862">Zinc</keyword>
<sequence>MTDSLQRVAPGGIARDGLNLKRCYGHDRSTDWQRRIFTVKDELLEAAKAVREKAYAPYSGFKVGAAIRSAAGIHVGCNVENAAYPEGICAEGGAITSMVAAGDTEIFEVLVYAEADTPVAPCGGCRQKLAEFAGPDVVVRLAGADGVTTETTMADLLPAAFGAAQLK</sequence>
<evidence type="ECO:0000256" key="11">
    <source>
        <dbReference type="ARBA" id="ARBA00049558"/>
    </source>
</evidence>
<dbReference type="GO" id="GO:0008270">
    <property type="term" value="F:zinc ion binding"/>
    <property type="evidence" value="ECO:0007669"/>
    <property type="project" value="UniProtKB-UniRule"/>
</dbReference>
<evidence type="ECO:0000256" key="2">
    <source>
        <dbReference type="ARBA" id="ARBA00003949"/>
    </source>
</evidence>
<comment type="catalytic activity">
    <reaction evidence="10 15">
        <text>2'-deoxycytidine + H2O + H(+) = 2'-deoxyuridine + NH4(+)</text>
        <dbReference type="Rhea" id="RHEA:13433"/>
        <dbReference type="ChEBI" id="CHEBI:15377"/>
        <dbReference type="ChEBI" id="CHEBI:15378"/>
        <dbReference type="ChEBI" id="CHEBI:15698"/>
        <dbReference type="ChEBI" id="CHEBI:16450"/>
        <dbReference type="ChEBI" id="CHEBI:28938"/>
        <dbReference type="EC" id="3.5.4.5"/>
    </reaction>
</comment>
<dbReference type="InterPro" id="IPR016193">
    <property type="entry name" value="Cytidine_deaminase-like"/>
</dbReference>
<evidence type="ECO:0000256" key="10">
    <source>
        <dbReference type="ARBA" id="ARBA00049252"/>
    </source>
</evidence>
<feature type="binding site" evidence="14">
    <location>
        <position position="125"/>
    </location>
    <ligand>
        <name>Zn(2+)</name>
        <dbReference type="ChEBI" id="CHEBI:29105"/>
        <note>catalytic</note>
    </ligand>
</feature>
<dbReference type="CDD" id="cd01283">
    <property type="entry name" value="cytidine_deaminase"/>
    <property type="match status" value="1"/>
</dbReference>
<dbReference type="GO" id="GO:0005829">
    <property type="term" value="C:cytosol"/>
    <property type="evidence" value="ECO:0007669"/>
    <property type="project" value="TreeGrafter"/>
</dbReference>
<feature type="active site" description="Proton donor" evidence="12">
    <location>
        <position position="91"/>
    </location>
</feature>
<keyword evidence="7 15" id="KW-0378">Hydrolase</keyword>
<evidence type="ECO:0000256" key="14">
    <source>
        <dbReference type="PIRSR" id="PIRSR606262-3"/>
    </source>
</evidence>
<reference evidence="17 18" key="1">
    <citation type="submission" date="2018-08" db="EMBL/GenBank/DDBJ databases">
        <title>Henriciella mobilis sp. nov., isolated from seawater.</title>
        <authorList>
            <person name="Cheng H."/>
            <person name="Wu Y.-H."/>
            <person name="Xu X.-W."/>
            <person name="Guo L.-L."/>
        </authorList>
    </citation>
    <scope>NUCLEOTIDE SEQUENCE [LARGE SCALE GENOMIC DNA]</scope>
    <source>
        <strain evidence="17 18">JN25</strain>
    </source>
</reference>
<dbReference type="Proteomes" id="UP000266385">
    <property type="component" value="Unassembled WGS sequence"/>
</dbReference>
<feature type="binding site" evidence="14">
    <location>
        <position position="89"/>
    </location>
    <ligand>
        <name>Zn(2+)</name>
        <dbReference type="ChEBI" id="CHEBI:29105"/>
        <note>catalytic</note>
    </ligand>
</feature>
<organism evidence="17 18">
    <name type="scientific">Henriciella mobilis</name>
    <dbReference type="NCBI Taxonomy" id="2305467"/>
    <lineage>
        <taxon>Bacteria</taxon>
        <taxon>Pseudomonadati</taxon>
        <taxon>Pseudomonadota</taxon>
        <taxon>Alphaproteobacteria</taxon>
        <taxon>Hyphomonadales</taxon>
        <taxon>Hyphomonadaceae</taxon>
        <taxon>Henriciella</taxon>
    </lineage>
</organism>
<comment type="caution">
    <text evidence="17">The sequence shown here is derived from an EMBL/GenBank/DDBJ whole genome shotgun (WGS) entry which is preliminary data.</text>
</comment>
<evidence type="ECO:0000256" key="13">
    <source>
        <dbReference type="PIRSR" id="PIRSR606262-2"/>
    </source>
</evidence>
<comment type="catalytic activity">
    <reaction evidence="11 15">
        <text>cytidine + H2O + H(+) = uridine + NH4(+)</text>
        <dbReference type="Rhea" id="RHEA:16069"/>
        <dbReference type="ChEBI" id="CHEBI:15377"/>
        <dbReference type="ChEBI" id="CHEBI:15378"/>
        <dbReference type="ChEBI" id="CHEBI:16704"/>
        <dbReference type="ChEBI" id="CHEBI:17562"/>
        <dbReference type="ChEBI" id="CHEBI:28938"/>
        <dbReference type="EC" id="3.5.4.5"/>
    </reaction>
</comment>
<comment type="function">
    <text evidence="2 15">This enzyme scavenges exogenous and endogenous cytidine and 2'-deoxycytidine for UMP synthesis.</text>
</comment>
<dbReference type="InterPro" id="IPR050202">
    <property type="entry name" value="Cyt/Deoxycyt_deaminase"/>
</dbReference>
<evidence type="ECO:0000259" key="16">
    <source>
        <dbReference type="PROSITE" id="PS51747"/>
    </source>
</evidence>
<dbReference type="AlphaFoldDB" id="A0A399RGS3"/>
<evidence type="ECO:0000256" key="15">
    <source>
        <dbReference type="RuleBase" id="RU364006"/>
    </source>
</evidence>
<name>A0A399RGS3_9PROT</name>
<keyword evidence="6 14" id="KW-0479">Metal-binding</keyword>
<dbReference type="EC" id="3.5.4.5" evidence="4 15"/>
<dbReference type="GO" id="GO:0055086">
    <property type="term" value="P:nucleobase-containing small molecule metabolic process"/>
    <property type="evidence" value="ECO:0007669"/>
    <property type="project" value="UniProtKB-ARBA"/>
</dbReference>